<reference evidence="2" key="1">
    <citation type="submission" date="2022-10" db="EMBL/GenBank/DDBJ databases">
        <title>Genome assembly of Pristionchus species.</title>
        <authorList>
            <person name="Yoshida K."/>
            <person name="Sommer R.J."/>
        </authorList>
    </citation>
    <scope>NUCLEOTIDE SEQUENCE [LARGE SCALE GENOMIC DNA]</scope>
    <source>
        <strain evidence="2">RS5460</strain>
    </source>
</reference>
<evidence type="ECO:0000313" key="1">
    <source>
        <dbReference type="EMBL" id="GMR43199.1"/>
    </source>
</evidence>
<comment type="caution">
    <text evidence="1">The sequence shown here is derived from an EMBL/GenBank/DDBJ whole genome shotgun (WGS) entry which is preliminary data.</text>
</comment>
<accession>A0AAN4ZPT1</accession>
<dbReference type="Proteomes" id="UP001328107">
    <property type="component" value="Unassembled WGS sequence"/>
</dbReference>
<protein>
    <submittedName>
        <fullName evidence="1">Uncharacterized protein</fullName>
    </submittedName>
</protein>
<name>A0AAN4ZPT1_9BILA</name>
<gene>
    <name evidence="1" type="ORF">PMAYCL1PPCAC_13394</name>
</gene>
<dbReference type="EMBL" id="BTRK01000003">
    <property type="protein sequence ID" value="GMR43199.1"/>
    <property type="molecule type" value="Genomic_DNA"/>
</dbReference>
<dbReference type="AlphaFoldDB" id="A0AAN4ZPT1"/>
<keyword evidence="2" id="KW-1185">Reference proteome</keyword>
<feature type="non-terminal residue" evidence="1">
    <location>
        <position position="1"/>
    </location>
</feature>
<evidence type="ECO:0000313" key="2">
    <source>
        <dbReference type="Proteomes" id="UP001328107"/>
    </source>
</evidence>
<sequence>SSDASPQTTIRPPPLLPTIAANKDGILIWMCQNSDVLRIVDEIKQSDFDVTNVGNLTKEVLTRLTDFKPSRDWIVYSIIFTTRSTADLITDDGETVTPSLCFLQFNENPQILVVADLAQAV</sequence>
<organism evidence="1 2">
    <name type="scientific">Pristionchus mayeri</name>
    <dbReference type="NCBI Taxonomy" id="1317129"/>
    <lineage>
        <taxon>Eukaryota</taxon>
        <taxon>Metazoa</taxon>
        <taxon>Ecdysozoa</taxon>
        <taxon>Nematoda</taxon>
        <taxon>Chromadorea</taxon>
        <taxon>Rhabditida</taxon>
        <taxon>Rhabditina</taxon>
        <taxon>Diplogasteromorpha</taxon>
        <taxon>Diplogasteroidea</taxon>
        <taxon>Neodiplogasteridae</taxon>
        <taxon>Pristionchus</taxon>
    </lineage>
</organism>
<proteinExistence type="predicted"/>